<dbReference type="InterPro" id="IPR008030">
    <property type="entry name" value="NmrA-like"/>
</dbReference>
<dbReference type="Pfam" id="PF05368">
    <property type="entry name" value="NmrA"/>
    <property type="match status" value="1"/>
</dbReference>
<dbReference type="InterPro" id="IPR036291">
    <property type="entry name" value="NAD(P)-bd_dom_sf"/>
</dbReference>
<dbReference type="RefSeq" id="WP_114350194.1">
    <property type="nucleotide sequence ID" value="NZ_QPJL01000019.1"/>
</dbReference>
<accession>A0A368YJX1</accession>
<keyword evidence="3" id="KW-1185">Reference proteome</keyword>
<dbReference type="InterPro" id="IPR051604">
    <property type="entry name" value="Ergot_Alk_Oxidoreductase"/>
</dbReference>
<dbReference type="Gene3D" id="3.40.50.720">
    <property type="entry name" value="NAD(P)-binding Rossmann-like Domain"/>
    <property type="match status" value="1"/>
</dbReference>
<dbReference type="Proteomes" id="UP000253345">
    <property type="component" value="Unassembled WGS sequence"/>
</dbReference>
<protein>
    <submittedName>
        <fullName evidence="2">Uncharacterized protein YbjT (DUF2867 family)</fullName>
    </submittedName>
</protein>
<sequence>MRDTILIIGGNGKTGGRVQARLAARGLATRAVSRSAETPFDWERPETWPGALAGVSRAYVTYQPDLAVDGADEAIARLARLGREAGLQQMVLLSGRGEPGAQRAEAALRESGLNWNVVRASWFNQNFSEGYLLGAIQSGELALPAGDVPEPFTDAGDIADVAVAALTDPRHLNRLYEVTGPRALSFAEAVAAIAGASGRDIRYRQVPAGHFAAAMQGDVPQPIIDLLLDLFTVVLDGRNSTPTHGVQEALGRPPRDFADYARATAATGVWAG</sequence>
<dbReference type="PANTHER" id="PTHR43162:SF1">
    <property type="entry name" value="PRESTALK A DIFFERENTIATION PROTEIN A"/>
    <property type="match status" value="1"/>
</dbReference>
<feature type="domain" description="NmrA-like" evidence="1">
    <location>
        <begin position="105"/>
        <end position="234"/>
    </location>
</feature>
<gene>
    <name evidence="2" type="ORF">DFP89_11934</name>
</gene>
<evidence type="ECO:0000259" key="1">
    <source>
        <dbReference type="Pfam" id="PF05368"/>
    </source>
</evidence>
<organism evidence="2 3">
    <name type="scientific">Paracoccus lutimaris</name>
    <dbReference type="NCBI Taxonomy" id="1490030"/>
    <lineage>
        <taxon>Bacteria</taxon>
        <taxon>Pseudomonadati</taxon>
        <taxon>Pseudomonadota</taxon>
        <taxon>Alphaproteobacteria</taxon>
        <taxon>Rhodobacterales</taxon>
        <taxon>Paracoccaceae</taxon>
        <taxon>Paracoccus</taxon>
    </lineage>
</organism>
<evidence type="ECO:0000313" key="2">
    <source>
        <dbReference type="EMBL" id="RCW80475.1"/>
    </source>
</evidence>
<evidence type="ECO:0000313" key="3">
    <source>
        <dbReference type="Proteomes" id="UP000253345"/>
    </source>
</evidence>
<dbReference type="OrthoDB" id="109735at2"/>
<name>A0A368YJX1_9RHOB</name>
<dbReference type="EMBL" id="QPJL01000019">
    <property type="protein sequence ID" value="RCW80475.1"/>
    <property type="molecule type" value="Genomic_DNA"/>
</dbReference>
<reference evidence="2 3" key="1">
    <citation type="submission" date="2018-07" db="EMBL/GenBank/DDBJ databases">
        <title>Genomic Encyclopedia of Type Strains, Phase III (KMG-III): the genomes of soil and plant-associated and newly described type strains.</title>
        <authorList>
            <person name="Whitman W."/>
        </authorList>
    </citation>
    <scope>NUCLEOTIDE SEQUENCE [LARGE SCALE GENOMIC DNA]</scope>
    <source>
        <strain evidence="2 3">CECT 8525</strain>
    </source>
</reference>
<dbReference type="AlphaFoldDB" id="A0A368YJX1"/>
<dbReference type="Gene3D" id="3.90.25.10">
    <property type="entry name" value="UDP-galactose 4-epimerase, domain 1"/>
    <property type="match status" value="1"/>
</dbReference>
<dbReference type="PANTHER" id="PTHR43162">
    <property type="match status" value="1"/>
</dbReference>
<dbReference type="SUPFAM" id="SSF51735">
    <property type="entry name" value="NAD(P)-binding Rossmann-fold domains"/>
    <property type="match status" value="1"/>
</dbReference>
<proteinExistence type="predicted"/>
<comment type="caution">
    <text evidence="2">The sequence shown here is derived from an EMBL/GenBank/DDBJ whole genome shotgun (WGS) entry which is preliminary data.</text>
</comment>